<evidence type="ECO:0000256" key="2">
    <source>
        <dbReference type="ARBA" id="ARBA00022723"/>
    </source>
</evidence>
<dbReference type="Gene3D" id="3.40.50.740">
    <property type="match status" value="1"/>
</dbReference>
<dbReference type="Pfam" id="PF01568">
    <property type="entry name" value="Molydop_binding"/>
    <property type="match status" value="1"/>
</dbReference>
<dbReference type="PROSITE" id="PS51669">
    <property type="entry name" value="4FE4S_MOW_BIS_MGD"/>
    <property type="match status" value="1"/>
</dbReference>
<dbReference type="InterPro" id="IPR050612">
    <property type="entry name" value="Prok_Mopterin_Oxidored"/>
</dbReference>
<dbReference type="CDD" id="cd02775">
    <property type="entry name" value="MopB_CT"/>
    <property type="match status" value="1"/>
</dbReference>
<evidence type="ECO:0000256" key="1">
    <source>
        <dbReference type="ARBA" id="ARBA00010312"/>
    </source>
</evidence>
<accession>A0A1V4SWV6</accession>
<dbReference type="RefSeq" id="WP_080022804.1">
    <property type="nucleotide sequence ID" value="NZ_LTAY01000037.1"/>
</dbReference>
<dbReference type="GO" id="GO:0016491">
    <property type="term" value="F:oxidoreductase activity"/>
    <property type="evidence" value="ECO:0007669"/>
    <property type="project" value="UniProtKB-KW"/>
</dbReference>
<reference evidence="6 7" key="1">
    <citation type="submission" date="2016-02" db="EMBL/GenBank/DDBJ databases">
        <title>Genome sequence of Clostridium thermobutyricum DSM 4928.</title>
        <authorList>
            <person name="Poehlein A."/>
            <person name="Daniel R."/>
        </authorList>
    </citation>
    <scope>NUCLEOTIDE SEQUENCE [LARGE SCALE GENOMIC DNA]</scope>
    <source>
        <strain evidence="6 7">DSM 4928</strain>
    </source>
</reference>
<dbReference type="Gene3D" id="3.40.228.10">
    <property type="entry name" value="Dimethylsulfoxide Reductase, domain 2"/>
    <property type="match status" value="1"/>
</dbReference>
<evidence type="ECO:0000259" key="5">
    <source>
        <dbReference type="PROSITE" id="PS51669"/>
    </source>
</evidence>
<dbReference type="EC" id="1.1.99.33" evidence="6"/>
<comment type="caution">
    <text evidence="6">The sequence shown here is derived from an EMBL/GenBank/DDBJ whole genome shotgun (WGS) entry which is preliminary data.</text>
</comment>
<dbReference type="EMBL" id="LTAY01000037">
    <property type="protein sequence ID" value="OPX48056.1"/>
    <property type="molecule type" value="Genomic_DNA"/>
</dbReference>
<name>A0A1V4SWV6_9CLOT</name>
<dbReference type="GO" id="GO:0046872">
    <property type="term" value="F:metal ion binding"/>
    <property type="evidence" value="ECO:0007669"/>
    <property type="project" value="UniProtKB-KW"/>
</dbReference>
<dbReference type="PANTHER" id="PTHR43742:SF6">
    <property type="entry name" value="OXIDOREDUCTASE YYAE-RELATED"/>
    <property type="match status" value="1"/>
</dbReference>
<evidence type="ECO:0000256" key="4">
    <source>
        <dbReference type="ARBA" id="ARBA00023014"/>
    </source>
</evidence>
<dbReference type="EC" id="1.2.1.2" evidence="6"/>
<dbReference type="SUPFAM" id="SSF53706">
    <property type="entry name" value="Formate dehydrogenase/DMSO reductase, domains 1-3"/>
    <property type="match status" value="1"/>
</dbReference>
<gene>
    <name evidence="6" type="primary">fdhF_1</name>
    <name evidence="6" type="ORF">CLTHE_16280</name>
</gene>
<comment type="similarity">
    <text evidence="1">Belongs to the prokaryotic molybdopterin-containing oxidoreductase family.</text>
</comment>
<dbReference type="OrthoDB" id="9803192at2"/>
<dbReference type="InterPro" id="IPR009010">
    <property type="entry name" value="Asp_de-COase-like_dom_sf"/>
</dbReference>
<dbReference type="PANTHER" id="PTHR43742">
    <property type="entry name" value="TRIMETHYLAMINE-N-OXIDE REDUCTASE"/>
    <property type="match status" value="1"/>
</dbReference>
<dbReference type="Pfam" id="PF00384">
    <property type="entry name" value="Molybdopterin"/>
    <property type="match status" value="1"/>
</dbReference>
<proteinExistence type="inferred from homology"/>
<keyword evidence="4" id="KW-0411">Iron-sulfur</keyword>
<dbReference type="AlphaFoldDB" id="A0A1V4SWV6"/>
<dbReference type="GO" id="GO:0043546">
    <property type="term" value="F:molybdopterin cofactor binding"/>
    <property type="evidence" value="ECO:0007669"/>
    <property type="project" value="InterPro"/>
</dbReference>
<dbReference type="Gene3D" id="2.40.40.20">
    <property type="match status" value="1"/>
</dbReference>
<protein>
    <submittedName>
        <fullName evidence="6">Formate dehydrogenase H</fullName>
        <ecNumber evidence="6">1.1.99.33</ecNumber>
        <ecNumber evidence="6">1.2.1.2</ecNumber>
    </submittedName>
</protein>
<keyword evidence="3" id="KW-0408">Iron</keyword>
<dbReference type="InterPro" id="IPR006656">
    <property type="entry name" value="Mopterin_OxRdtase"/>
</dbReference>
<keyword evidence="2" id="KW-0479">Metal-binding</keyword>
<feature type="domain" description="4Fe-4S Mo/W bis-MGD-type" evidence="5">
    <location>
        <begin position="1"/>
        <end position="58"/>
    </location>
</feature>
<keyword evidence="6" id="KW-0560">Oxidoreductase</keyword>
<dbReference type="Pfam" id="PF04879">
    <property type="entry name" value="Molybdop_Fe4S4"/>
    <property type="match status" value="1"/>
</dbReference>
<evidence type="ECO:0000256" key="3">
    <source>
        <dbReference type="ARBA" id="ARBA00023004"/>
    </source>
</evidence>
<evidence type="ECO:0000313" key="6">
    <source>
        <dbReference type="EMBL" id="OPX48056.1"/>
    </source>
</evidence>
<dbReference type="Proteomes" id="UP000191448">
    <property type="component" value="Unassembled WGS sequence"/>
</dbReference>
<dbReference type="InterPro" id="IPR006963">
    <property type="entry name" value="Mopterin_OxRdtase_4Fe-4S_dom"/>
</dbReference>
<sequence length="628" mass="72047">MKKYSSACTLDCFDCCKFNVYKNEDGEIKIEGDKNHPFTKGIICKKGLYHKTFLNHPKRIKKPMLKKNGEWTEISFEECIDIFVSKLKEYKKENILYYEQYGNGGVLKSIGDIFFNFYGGALKQKGGPCWSAGIKAQKFDYGIALSHSLSDMKNSKNIFVWGKNPANTTIHTLKEIIEAKKSGSKIIVIDPIKNETSKFADIYIRVKPGGDYYLALAMGKIILEKNLEDKEFIKNNTKYFEGYKKLLEKTSIEELSKMSGVSIENINLLVNLYVEKYSSILLGYGIQKYKVGGKAVRAIDALCAITGQIGKSGGGVSYANKLYSGILNTDPYSSEKFAKNEEFFVSDLEDIIEEKNVKMAVITKSNLLNQLPNLNKLTNSFKKINFKVCFDIFMTDTAKHCDLFIPSTTTLESEDIIFSSMTNPYITYIERVVEPDNKFMDEYYFFQEVAKRLDIKDYPFVSKREYIEKIIENLDESIEDIKNGYITKEIRVPWSSLKFKTPSEKFEFGEFFISEEKEEKGFNLLTTHTKDSLFSQHFIDVDEIAICYINSFEMEKLDLKDNDIVKLQSKNGEIKVKIQKDDKVSDNTVMMHIGWWERSGNPNFLTNSDISDIGGQVAYNETKVFIKK</sequence>
<dbReference type="GO" id="GO:0051536">
    <property type="term" value="F:iron-sulfur cluster binding"/>
    <property type="evidence" value="ECO:0007669"/>
    <property type="project" value="UniProtKB-KW"/>
</dbReference>
<dbReference type="InterPro" id="IPR006657">
    <property type="entry name" value="MoPterin_dinucl-bd_dom"/>
</dbReference>
<dbReference type="SUPFAM" id="SSF50692">
    <property type="entry name" value="ADC-like"/>
    <property type="match status" value="1"/>
</dbReference>
<dbReference type="SMART" id="SM00926">
    <property type="entry name" value="Molybdop_Fe4S4"/>
    <property type="match status" value="1"/>
</dbReference>
<dbReference type="Gene3D" id="3.30.2070.10">
    <property type="entry name" value="Formate dehydrogenase/DMSO reductase"/>
    <property type="match status" value="1"/>
</dbReference>
<evidence type="ECO:0000313" key="7">
    <source>
        <dbReference type="Proteomes" id="UP000191448"/>
    </source>
</evidence>
<organism evidence="6 7">
    <name type="scientific">Clostridium thermobutyricum DSM 4928</name>
    <dbReference type="NCBI Taxonomy" id="1121339"/>
    <lineage>
        <taxon>Bacteria</taxon>
        <taxon>Bacillati</taxon>
        <taxon>Bacillota</taxon>
        <taxon>Clostridia</taxon>
        <taxon>Eubacteriales</taxon>
        <taxon>Clostridiaceae</taxon>
        <taxon>Clostridium</taxon>
    </lineage>
</organism>
<dbReference type="Gene3D" id="2.20.25.90">
    <property type="entry name" value="ADC-like domains"/>
    <property type="match status" value="1"/>
</dbReference>